<dbReference type="Proteomes" id="UP000228934">
    <property type="component" value="Unassembled WGS sequence"/>
</dbReference>
<evidence type="ECO:0000256" key="1">
    <source>
        <dbReference type="SAM" id="MobiDB-lite"/>
    </source>
</evidence>
<protein>
    <submittedName>
        <fullName evidence="2">Uncharacterized protein</fullName>
    </submittedName>
</protein>
<proteinExistence type="predicted"/>
<dbReference type="AlphaFoldDB" id="A0A2G9SA71"/>
<reference evidence="3" key="1">
    <citation type="journal article" date="2017" name="Nat. Commun.">
        <title>The North American bullfrog draft genome provides insight into hormonal regulation of long noncoding RNA.</title>
        <authorList>
            <person name="Hammond S.A."/>
            <person name="Warren R.L."/>
            <person name="Vandervalk B.P."/>
            <person name="Kucuk E."/>
            <person name="Khan H."/>
            <person name="Gibb E.A."/>
            <person name="Pandoh P."/>
            <person name="Kirk H."/>
            <person name="Zhao Y."/>
            <person name="Jones M."/>
            <person name="Mungall A.J."/>
            <person name="Coope R."/>
            <person name="Pleasance S."/>
            <person name="Moore R.A."/>
            <person name="Holt R.A."/>
            <person name="Round J.M."/>
            <person name="Ohora S."/>
            <person name="Walle B.V."/>
            <person name="Veldhoen N."/>
            <person name="Helbing C.C."/>
            <person name="Birol I."/>
        </authorList>
    </citation>
    <scope>NUCLEOTIDE SEQUENCE [LARGE SCALE GENOMIC DNA]</scope>
</reference>
<organism evidence="2 3">
    <name type="scientific">Aquarana catesbeiana</name>
    <name type="common">American bullfrog</name>
    <name type="synonym">Rana catesbeiana</name>
    <dbReference type="NCBI Taxonomy" id="8400"/>
    <lineage>
        <taxon>Eukaryota</taxon>
        <taxon>Metazoa</taxon>
        <taxon>Chordata</taxon>
        <taxon>Craniata</taxon>
        <taxon>Vertebrata</taxon>
        <taxon>Euteleostomi</taxon>
        <taxon>Amphibia</taxon>
        <taxon>Batrachia</taxon>
        <taxon>Anura</taxon>
        <taxon>Neobatrachia</taxon>
        <taxon>Ranoidea</taxon>
        <taxon>Ranidae</taxon>
        <taxon>Aquarana</taxon>
    </lineage>
</organism>
<evidence type="ECO:0000313" key="2">
    <source>
        <dbReference type="EMBL" id="PIO37050.1"/>
    </source>
</evidence>
<gene>
    <name evidence="2" type="ORF">AB205_0140680</name>
</gene>
<keyword evidence="3" id="KW-1185">Reference proteome</keyword>
<dbReference type="EMBL" id="KV925698">
    <property type="protein sequence ID" value="PIO37050.1"/>
    <property type="molecule type" value="Genomic_DNA"/>
</dbReference>
<evidence type="ECO:0000313" key="3">
    <source>
        <dbReference type="Proteomes" id="UP000228934"/>
    </source>
</evidence>
<dbReference type="OrthoDB" id="307871at2759"/>
<sequence>MARSDIAGHQELRAQYLHTRYSENCISGKGPAAGNADSPAGAFARISDTIPPMPPPQMMSGDGDEDEWES</sequence>
<accession>A0A2G9SA71</accession>
<feature type="region of interest" description="Disordered" evidence="1">
    <location>
        <begin position="30"/>
        <end position="70"/>
    </location>
</feature>
<name>A0A2G9SA71_AQUCT</name>